<evidence type="ECO:0000259" key="1">
    <source>
        <dbReference type="Pfam" id="PF00557"/>
    </source>
</evidence>
<dbReference type="PANTHER" id="PTHR46112">
    <property type="entry name" value="AMINOPEPTIDASE"/>
    <property type="match status" value="1"/>
</dbReference>
<organism evidence="3 4">
    <name type="scientific">Streptomyces synnematoformans</name>
    <dbReference type="NCBI Taxonomy" id="415721"/>
    <lineage>
        <taxon>Bacteria</taxon>
        <taxon>Bacillati</taxon>
        <taxon>Actinomycetota</taxon>
        <taxon>Actinomycetes</taxon>
        <taxon>Kitasatosporales</taxon>
        <taxon>Streptomycetaceae</taxon>
        <taxon>Streptomyces</taxon>
    </lineage>
</organism>
<evidence type="ECO:0000313" key="3">
    <source>
        <dbReference type="EMBL" id="GAA2124475.1"/>
    </source>
</evidence>
<dbReference type="PANTHER" id="PTHR46112:SF2">
    <property type="entry name" value="XAA-PRO AMINOPEPTIDASE P-RELATED"/>
    <property type="match status" value="1"/>
</dbReference>
<name>A0ABN2YE09_9ACTN</name>
<reference evidence="3 4" key="1">
    <citation type="journal article" date="2019" name="Int. J. Syst. Evol. Microbiol.">
        <title>The Global Catalogue of Microorganisms (GCM) 10K type strain sequencing project: providing services to taxonomists for standard genome sequencing and annotation.</title>
        <authorList>
            <consortium name="The Broad Institute Genomics Platform"/>
            <consortium name="The Broad Institute Genome Sequencing Center for Infectious Disease"/>
            <person name="Wu L."/>
            <person name="Ma J."/>
        </authorList>
    </citation>
    <scope>NUCLEOTIDE SEQUENCE [LARGE SCALE GENOMIC DNA]</scope>
    <source>
        <strain evidence="3 4">JCM 15481</strain>
    </source>
</reference>
<dbReference type="EMBL" id="BAAAPF010000081">
    <property type="protein sequence ID" value="GAA2124475.1"/>
    <property type="molecule type" value="Genomic_DNA"/>
</dbReference>
<dbReference type="Pfam" id="PF00557">
    <property type="entry name" value="Peptidase_M24"/>
    <property type="match status" value="1"/>
</dbReference>
<feature type="domain" description="Creatinase N-terminal" evidence="2">
    <location>
        <begin position="1"/>
        <end position="129"/>
    </location>
</feature>
<sequence>MHRRGLDVVALTSPESVYYYAGLDHLGYFAFTLLVIPHDGAPVLVARAMERPTLRAQVPWLRHRAFLDGAGPAREIAVVLAGVVPRGGRVGLERSGMFLPPVLDAQIASAVPSATVHDVTTMLRDRRAVKSPAEIACTRQAARISDLAMAAALAAAGGGSATGRGNGGGLTDTKVAAQAVHTMIAEGGQTPGFAPLVRPTAALDQEHVTWSGRELRPGEGLFVELSGCVQRYHAPLSRTVYLGRTPPGAKRAHAAALAGLRAAEAALCPGATAAAVYTAWQEAVTAGGPSRTGRRPPLRHHCGYLVGIGFPPSWVGGGDVLGLRADSRAVVREGMTFHLMSWTTRPLGHVVSDTVLVTADGCERLTATPRDLTVL</sequence>
<dbReference type="Gene3D" id="3.40.350.10">
    <property type="entry name" value="Creatinase/prolidase N-terminal domain"/>
    <property type="match status" value="1"/>
</dbReference>
<dbReference type="SUPFAM" id="SSF55920">
    <property type="entry name" value="Creatinase/aminopeptidase"/>
    <property type="match status" value="1"/>
</dbReference>
<dbReference type="SUPFAM" id="SSF53092">
    <property type="entry name" value="Creatinase/prolidase N-terminal domain"/>
    <property type="match status" value="1"/>
</dbReference>
<dbReference type="Pfam" id="PF01321">
    <property type="entry name" value="Creatinase_N"/>
    <property type="match status" value="1"/>
</dbReference>
<feature type="domain" description="Peptidase M24" evidence="1">
    <location>
        <begin position="137"/>
        <end position="359"/>
    </location>
</feature>
<dbReference type="InterPro" id="IPR000994">
    <property type="entry name" value="Pept_M24"/>
</dbReference>
<evidence type="ECO:0000313" key="4">
    <source>
        <dbReference type="Proteomes" id="UP001500443"/>
    </source>
</evidence>
<accession>A0ABN2YE09</accession>
<dbReference type="Proteomes" id="UP001500443">
    <property type="component" value="Unassembled WGS sequence"/>
</dbReference>
<dbReference type="InterPro" id="IPR036005">
    <property type="entry name" value="Creatinase/aminopeptidase-like"/>
</dbReference>
<dbReference type="Gene3D" id="3.90.230.10">
    <property type="entry name" value="Creatinase/methionine aminopeptidase superfamily"/>
    <property type="match status" value="1"/>
</dbReference>
<dbReference type="CDD" id="cd01066">
    <property type="entry name" value="APP_MetAP"/>
    <property type="match status" value="1"/>
</dbReference>
<keyword evidence="4" id="KW-1185">Reference proteome</keyword>
<dbReference type="InterPro" id="IPR050659">
    <property type="entry name" value="Peptidase_M24B"/>
</dbReference>
<protein>
    <submittedName>
        <fullName evidence="3">Xaa-Pro peptidase family protein</fullName>
    </submittedName>
</protein>
<dbReference type="InterPro" id="IPR029149">
    <property type="entry name" value="Creatin/AminoP/Spt16_N"/>
</dbReference>
<evidence type="ECO:0000259" key="2">
    <source>
        <dbReference type="Pfam" id="PF01321"/>
    </source>
</evidence>
<dbReference type="InterPro" id="IPR000587">
    <property type="entry name" value="Creatinase_N"/>
</dbReference>
<comment type="caution">
    <text evidence="3">The sequence shown here is derived from an EMBL/GenBank/DDBJ whole genome shotgun (WGS) entry which is preliminary data.</text>
</comment>
<gene>
    <name evidence="3" type="ORF">GCM10009802_29440</name>
</gene>
<proteinExistence type="predicted"/>